<protein>
    <submittedName>
        <fullName evidence="2">Uncharacterized protein</fullName>
    </submittedName>
</protein>
<feature type="non-terminal residue" evidence="2">
    <location>
        <position position="1"/>
    </location>
</feature>
<evidence type="ECO:0000256" key="1">
    <source>
        <dbReference type="SAM" id="MobiDB-lite"/>
    </source>
</evidence>
<feature type="compositionally biased region" description="Basic and acidic residues" evidence="1">
    <location>
        <begin position="1"/>
        <end position="11"/>
    </location>
</feature>
<feature type="compositionally biased region" description="Basic and acidic residues" evidence="1">
    <location>
        <begin position="70"/>
        <end position="90"/>
    </location>
</feature>
<dbReference type="Proteomes" id="UP001482620">
    <property type="component" value="Unassembled WGS sequence"/>
</dbReference>
<feature type="compositionally biased region" description="Polar residues" evidence="1">
    <location>
        <begin position="12"/>
        <end position="33"/>
    </location>
</feature>
<proteinExistence type="predicted"/>
<accession>A0ABV0T578</accession>
<feature type="compositionally biased region" description="Basic and acidic residues" evidence="1">
    <location>
        <begin position="39"/>
        <end position="50"/>
    </location>
</feature>
<evidence type="ECO:0000313" key="2">
    <source>
        <dbReference type="EMBL" id="MEQ2227442.1"/>
    </source>
</evidence>
<feature type="region of interest" description="Disordered" evidence="1">
    <location>
        <begin position="1"/>
        <end position="90"/>
    </location>
</feature>
<organism evidence="2 3">
    <name type="scientific">Ilyodon furcidens</name>
    <name type="common">goldbreast splitfin</name>
    <dbReference type="NCBI Taxonomy" id="33524"/>
    <lineage>
        <taxon>Eukaryota</taxon>
        <taxon>Metazoa</taxon>
        <taxon>Chordata</taxon>
        <taxon>Craniata</taxon>
        <taxon>Vertebrata</taxon>
        <taxon>Euteleostomi</taxon>
        <taxon>Actinopterygii</taxon>
        <taxon>Neopterygii</taxon>
        <taxon>Teleostei</taxon>
        <taxon>Neoteleostei</taxon>
        <taxon>Acanthomorphata</taxon>
        <taxon>Ovalentaria</taxon>
        <taxon>Atherinomorphae</taxon>
        <taxon>Cyprinodontiformes</taxon>
        <taxon>Goodeidae</taxon>
        <taxon>Ilyodon</taxon>
    </lineage>
</organism>
<evidence type="ECO:0000313" key="3">
    <source>
        <dbReference type="Proteomes" id="UP001482620"/>
    </source>
</evidence>
<comment type="caution">
    <text evidence="2">The sequence shown here is derived from an EMBL/GenBank/DDBJ whole genome shotgun (WGS) entry which is preliminary data.</text>
</comment>
<reference evidence="2 3" key="1">
    <citation type="submission" date="2021-06" db="EMBL/GenBank/DDBJ databases">
        <authorList>
            <person name="Palmer J.M."/>
        </authorList>
    </citation>
    <scope>NUCLEOTIDE SEQUENCE [LARGE SCALE GENOMIC DNA]</scope>
    <source>
        <strain evidence="3">if_2019</strain>
        <tissue evidence="2">Muscle</tissue>
    </source>
</reference>
<dbReference type="EMBL" id="JAHRIQ010020221">
    <property type="protein sequence ID" value="MEQ2227442.1"/>
    <property type="molecule type" value="Genomic_DNA"/>
</dbReference>
<gene>
    <name evidence="2" type="ORF">ILYODFUR_037769</name>
</gene>
<sequence>FKKDSPLREDSSLSSLYGVSANSPEDSLSSLFPPSSRHWIYEESPDRKMPDDDDDHMMSSDSSDPEGETENVKDVDQVLTMEEDKHKPTS</sequence>
<keyword evidence="3" id="KW-1185">Reference proteome</keyword>
<name>A0ABV0T578_9TELE</name>